<keyword evidence="7" id="KW-1003">Cell membrane</keyword>
<feature type="transmembrane region" description="Helical" evidence="7">
    <location>
        <begin position="214"/>
        <end position="235"/>
    </location>
</feature>
<keyword evidence="5 7" id="KW-0811">Translocation</keyword>
<keyword evidence="2 7" id="KW-0812">Transmembrane</keyword>
<comment type="function">
    <text evidence="7">Part of the twin-arginine translocation (Tat) system that transports large folded proteins containing a characteristic twin-arginine motif in their signal peptide across membranes. Together with TatB, TatC is part of a receptor directly interacting with Tat signal peptides.</text>
</comment>
<dbReference type="InterPro" id="IPR002033">
    <property type="entry name" value="TatC"/>
</dbReference>
<keyword evidence="7" id="KW-0813">Transport</keyword>
<evidence type="ECO:0000256" key="3">
    <source>
        <dbReference type="ARBA" id="ARBA00022927"/>
    </source>
</evidence>
<keyword evidence="6 7" id="KW-0472">Membrane</keyword>
<evidence type="ECO:0000313" key="9">
    <source>
        <dbReference type="Proteomes" id="UP000019494"/>
    </source>
</evidence>
<accession>W9GP72</accession>
<comment type="subcellular location">
    <subcellularLocation>
        <location evidence="7">Cell membrane</location>
        <topology evidence="7">Multi-pass membrane protein</topology>
    </subcellularLocation>
    <subcellularLocation>
        <location evidence="1">Membrane</location>
        <topology evidence="1">Multi-pass membrane protein</topology>
    </subcellularLocation>
</comment>
<protein>
    <recommendedName>
        <fullName evidence="7">Sec-independent protein translocase protein TatC</fullName>
    </recommendedName>
</protein>
<evidence type="ECO:0000256" key="1">
    <source>
        <dbReference type="ARBA" id="ARBA00004141"/>
    </source>
</evidence>
<comment type="caution">
    <text evidence="8">The sequence shown here is derived from an EMBL/GenBank/DDBJ whole genome shotgun (WGS) entry which is preliminary data.</text>
</comment>
<dbReference type="Proteomes" id="UP000019494">
    <property type="component" value="Unassembled WGS sequence"/>
</dbReference>
<dbReference type="GO" id="GO:0043953">
    <property type="term" value="P:protein transport by the Tat complex"/>
    <property type="evidence" value="ECO:0007669"/>
    <property type="project" value="UniProtKB-UniRule"/>
</dbReference>
<feature type="transmembrane region" description="Helical" evidence="7">
    <location>
        <begin position="190"/>
        <end position="208"/>
    </location>
</feature>
<dbReference type="EMBL" id="AWQS01000002">
    <property type="protein sequence ID" value="EWT07945.1"/>
    <property type="molecule type" value="Genomic_DNA"/>
</dbReference>
<evidence type="ECO:0000256" key="5">
    <source>
        <dbReference type="ARBA" id="ARBA00023010"/>
    </source>
</evidence>
<comment type="similarity">
    <text evidence="7">Belongs to the TatC family.</text>
</comment>
<dbReference type="GO" id="GO:0009977">
    <property type="term" value="F:proton motive force dependent protein transmembrane transporter activity"/>
    <property type="evidence" value="ECO:0007669"/>
    <property type="project" value="TreeGrafter"/>
</dbReference>
<comment type="subunit">
    <text evidence="7">The Tat system comprises two distinct complexes: a TatABC complex, containing multiple copies of TatA, TatB and TatC subunits, and a separate TatA complex, containing only TatA subunits. Substrates initially bind to the TatABC complex, which probably triggers association of the separate TatA complex to form the active translocon.</text>
</comment>
<dbReference type="GO" id="GO:0033281">
    <property type="term" value="C:TAT protein transport complex"/>
    <property type="evidence" value="ECO:0007669"/>
    <property type="project" value="UniProtKB-UniRule"/>
</dbReference>
<evidence type="ECO:0000256" key="6">
    <source>
        <dbReference type="ARBA" id="ARBA00023136"/>
    </source>
</evidence>
<feature type="transmembrane region" description="Helical" evidence="7">
    <location>
        <begin position="155"/>
        <end position="178"/>
    </location>
</feature>
<feature type="transmembrane region" description="Helical" evidence="7">
    <location>
        <begin position="12"/>
        <end position="32"/>
    </location>
</feature>
<name>W9GP72_9MICO</name>
<dbReference type="HAMAP" id="MF_00902">
    <property type="entry name" value="TatC"/>
    <property type="match status" value="1"/>
</dbReference>
<reference evidence="9" key="1">
    <citation type="submission" date="2013-08" db="EMBL/GenBank/DDBJ databases">
        <title>Intrasporangium oryzae NRRL B-24470.</title>
        <authorList>
            <person name="Liu H."/>
            <person name="Wang G."/>
        </authorList>
    </citation>
    <scope>NUCLEOTIDE SEQUENCE [LARGE SCALE GENOMIC DNA]</scope>
    <source>
        <strain evidence="9">Q5-1</strain>
    </source>
</reference>
<dbReference type="NCBIfam" id="TIGR00945">
    <property type="entry name" value="tatC"/>
    <property type="match status" value="1"/>
</dbReference>
<evidence type="ECO:0000256" key="4">
    <source>
        <dbReference type="ARBA" id="ARBA00022989"/>
    </source>
</evidence>
<feature type="transmembrane region" description="Helical" evidence="7">
    <location>
        <begin position="71"/>
        <end position="94"/>
    </location>
</feature>
<gene>
    <name evidence="7" type="primary">tatC</name>
    <name evidence="8" type="ORF">N864_17920</name>
</gene>
<organism evidence="8 9">
    <name type="scientific">Intrasporangium chromatireducens Q5-1</name>
    <dbReference type="NCBI Taxonomy" id="584657"/>
    <lineage>
        <taxon>Bacteria</taxon>
        <taxon>Bacillati</taxon>
        <taxon>Actinomycetota</taxon>
        <taxon>Actinomycetes</taxon>
        <taxon>Micrococcales</taxon>
        <taxon>Intrasporangiaceae</taxon>
        <taxon>Intrasporangium</taxon>
    </lineage>
</organism>
<evidence type="ECO:0000256" key="7">
    <source>
        <dbReference type="HAMAP-Rule" id="MF_00902"/>
    </source>
</evidence>
<dbReference type="GO" id="GO:0065002">
    <property type="term" value="P:intracellular protein transmembrane transport"/>
    <property type="evidence" value="ECO:0007669"/>
    <property type="project" value="TreeGrafter"/>
</dbReference>
<dbReference type="OrthoDB" id="9777044at2"/>
<dbReference type="AlphaFoldDB" id="W9GP72"/>
<dbReference type="PATRIC" id="fig|584657.3.peg.111"/>
<keyword evidence="4 7" id="KW-1133">Transmembrane helix</keyword>
<dbReference type="PANTHER" id="PTHR30371">
    <property type="entry name" value="SEC-INDEPENDENT PROTEIN TRANSLOCASE PROTEIN TATC"/>
    <property type="match status" value="1"/>
</dbReference>
<dbReference type="PANTHER" id="PTHR30371:SF0">
    <property type="entry name" value="SEC-INDEPENDENT PROTEIN TRANSLOCASE PROTEIN TATC, CHLOROPLASTIC-RELATED"/>
    <property type="match status" value="1"/>
</dbReference>
<dbReference type="PRINTS" id="PR01840">
    <property type="entry name" value="TATCFAMILY"/>
</dbReference>
<proteinExistence type="inferred from homology"/>
<keyword evidence="9" id="KW-1185">Reference proteome</keyword>
<feature type="transmembrane region" description="Helical" evidence="7">
    <location>
        <begin position="106"/>
        <end position="128"/>
    </location>
</feature>
<keyword evidence="3 7" id="KW-0653">Protein transport</keyword>
<dbReference type="Pfam" id="PF00902">
    <property type="entry name" value="TatC"/>
    <property type="match status" value="1"/>
</dbReference>
<evidence type="ECO:0000256" key="2">
    <source>
        <dbReference type="ARBA" id="ARBA00022692"/>
    </source>
</evidence>
<sequence>MSLAEHLRELRNRIMIAAGAILVGAIVGWIYYDTIIGRLLKPLKDVAAQRGDQGLVNINFGGMTDPFATKITVSLFTGLILTSPVWLLQIWGFIVPGLTKKEKRIARLFTVAAVPLFLAGCYSAFVMVPKAVSVLLDFTPSGAFNLQEGTAYLNFVLKFILAFGCAFLLPVFLVALNLAGVLPARTMLKAWRPAVMIIFIFAAVMTPTPDAYTMIVLATPMIVLFFASVGLAFFFDRRREQNKPDWLDVPDDQASAL</sequence>
<evidence type="ECO:0000313" key="8">
    <source>
        <dbReference type="EMBL" id="EWT07945.1"/>
    </source>
</evidence>